<evidence type="ECO:0000313" key="9">
    <source>
        <dbReference type="Proteomes" id="UP000198990"/>
    </source>
</evidence>
<dbReference type="InterPro" id="IPR000064">
    <property type="entry name" value="NLP_P60_dom"/>
</dbReference>
<dbReference type="SUPFAM" id="SSF54001">
    <property type="entry name" value="Cysteine proteinases"/>
    <property type="match status" value="1"/>
</dbReference>
<dbReference type="Proteomes" id="UP000198990">
    <property type="component" value="Unassembled WGS sequence"/>
</dbReference>
<dbReference type="Gene3D" id="2.30.30.40">
    <property type="entry name" value="SH3 Domains"/>
    <property type="match status" value="2"/>
</dbReference>
<keyword evidence="4" id="KW-0788">Thiol protease</keyword>
<feature type="domain" description="NlpC/P60" evidence="7">
    <location>
        <begin position="245"/>
        <end position="379"/>
    </location>
</feature>
<dbReference type="EMBL" id="FNZN01000014">
    <property type="protein sequence ID" value="SEM29520.1"/>
    <property type="molecule type" value="Genomic_DNA"/>
</dbReference>
<dbReference type="SMART" id="SM00287">
    <property type="entry name" value="SH3b"/>
    <property type="match status" value="2"/>
</dbReference>
<dbReference type="AlphaFoldDB" id="A0A1H7X6S0"/>
<protein>
    <submittedName>
        <fullName evidence="8">SH3 domain-containing protein</fullName>
    </submittedName>
</protein>
<evidence type="ECO:0000256" key="1">
    <source>
        <dbReference type="ARBA" id="ARBA00007074"/>
    </source>
</evidence>
<reference evidence="9" key="1">
    <citation type="submission" date="2016-10" db="EMBL/GenBank/DDBJ databases">
        <authorList>
            <person name="Varghese N."/>
            <person name="Submissions S."/>
        </authorList>
    </citation>
    <scope>NUCLEOTIDE SEQUENCE [LARGE SCALE GENOMIC DNA]</scope>
    <source>
        <strain evidence="9">DSM 16471</strain>
    </source>
</reference>
<dbReference type="OrthoDB" id="9813368at2"/>
<gene>
    <name evidence="8" type="ORF">SAMN04488008_11426</name>
</gene>
<dbReference type="RefSeq" id="WP_091627567.1">
    <property type="nucleotide sequence ID" value="NZ_FNZN01000014.1"/>
</dbReference>
<dbReference type="PANTHER" id="PTHR47053:SF1">
    <property type="entry name" value="MUREIN DD-ENDOPEPTIDASE MEPH-RELATED"/>
    <property type="match status" value="1"/>
</dbReference>
<feature type="domain" description="SH3b" evidence="6">
    <location>
        <begin position="103"/>
        <end position="166"/>
    </location>
</feature>
<keyword evidence="9" id="KW-1185">Reference proteome</keyword>
<evidence type="ECO:0000256" key="3">
    <source>
        <dbReference type="ARBA" id="ARBA00022801"/>
    </source>
</evidence>
<dbReference type="GO" id="GO:0006508">
    <property type="term" value="P:proteolysis"/>
    <property type="evidence" value="ECO:0007669"/>
    <property type="project" value="UniProtKB-KW"/>
</dbReference>
<feature type="chain" id="PRO_5011737667" evidence="5">
    <location>
        <begin position="23"/>
        <end position="397"/>
    </location>
</feature>
<dbReference type="PROSITE" id="PS51781">
    <property type="entry name" value="SH3B"/>
    <property type="match status" value="1"/>
</dbReference>
<dbReference type="Pfam" id="PF08239">
    <property type="entry name" value="SH3_3"/>
    <property type="match status" value="1"/>
</dbReference>
<feature type="signal peptide" evidence="5">
    <location>
        <begin position="1"/>
        <end position="22"/>
    </location>
</feature>
<proteinExistence type="inferred from homology"/>
<dbReference type="InterPro" id="IPR003646">
    <property type="entry name" value="SH3-like_bac-type"/>
</dbReference>
<dbReference type="GO" id="GO:0008234">
    <property type="term" value="F:cysteine-type peptidase activity"/>
    <property type="evidence" value="ECO:0007669"/>
    <property type="project" value="UniProtKB-KW"/>
</dbReference>
<keyword evidence="5" id="KW-0732">Signal</keyword>
<name>A0A1H7X6S0_9FLAO</name>
<dbReference type="SUPFAM" id="SSF82057">
    <property type="entry name" value="Prokaryotic SH3-related domain"/>
    <property type="match status" value="1"/>
</dbReference>
<dbReference type="PROSITE" id="PS51935">
    <property type="entry name" value="NLPC_P60"/>
    <property type="match status" value="1"/>
</dbReference>
<comment type="similarity">
    <text evidence="1">Belongs to the peptidase C40 family.</text>
</comment>
<organism evidence="8 9">
    <name type="scientific">Maribacter orientalis</name>
    <dbReference type="NCBI Taxonomy" id="228957"/>
    <lineage>
        <taxon>Bacteria</taxon>
        <taxon>Pseudomonadati</taxon>
        <taxon>Bacteroidota</taxon>
        <taxon>Flavobacteriia</taxon>
        <taxon>Flavobacteriales</taxon>
        <taxon>Flavobacteriaceae</taxon>
        <taxon>Maribacter</taxon>
    </lineage>
</organism>
<evidence type="ECO:0000256" key="2">
    <source>
        <dbReference type="ARBA" id="ARBA00022670"/>
    </source>
</evidence>
<accession>A0A1H7X6S0</accession>
<evidence type="ECO:0000256" key="5">
    <source>
        <dbReference type="SAM" id="SignalP"/>
    </source>
</evidence>
<dbReference type="InterPro" id="IPR038765">
    <property type="entry name" value="Papain-like_cys_pep_sf"/>
</dbReference>
<dbReference type="Pfam" id="PF00877">
    <property type="entry name" value="NLPC_P60"/>
    <property type="match status" value="1"/>
</dbReference>
<keyword evidence="3" id="KW-0378">Hydrolase</keyword>
<evidence type="ECO:0000259" key="7">
    <source>
        <dbReference type="PROSITE" id="PS51935"/>
    </source>
</evidence>
<keyword evidence="2" id="KW-0645">Protease</keyword>
<dbReference type="Gene3D" id="3.90.1720.10">
    <property type="entry name" value="endopeptidase domain like (from Nostoc punctiforme)"/>
    <property type="match status" value="1"/>
</dbReference>
<evidence type="ECO:0000259" key="6">
    <source>
        <dbReference type="PROSITE" id="PS51781"/>
    </source>
</evidence>
<dbReference type="PANTHER" id="PTHR47053">
    <property type="entry name" value="MUREIN DD-ENDOPEPTIDASE MEPH-RELATED"/>
    <property type="match status" value="1"/>
</dbReference>
<dbReference type="STRING" id="228957.SAMN04488008_11426"/>
<dbReference type="InterPro" id="IPR051202">
    <property type="entry name" value="Peptidase_C40"/>
</dbReference>
<sequence>MKKTLFPKAFVLILIALNIACSTNLEEKKISNDEIENIKQFFAPDKRTALFNVEALENPSGLKLIGESNLPNAVDSLKAILKEKGIQVVDEINILPSSDLKGKTKAVINISTANLRSNPKHSAELATQAILGTEVNVLKKDSDWYLIQTPDEYLAWVDAGGIQLMDEKSLSQWATSNKIIYTNTYGHAFDLTDASIRVSDLVAGSILKVLEEEGGNYKVQFPDGRQALVSKEEARDYTSWLSSLSYDANSLIETSKSLMGVPYLWGGTSTKGVDCSGFTKTIYYMNGMVIPRDASQQVHTGKSIDSIADFSKLDKGDLLFFGRKATDSTAEKVVHVGMWIGDNQFIHSSNMVRVSSVDKNASNFDEYNVGRYLRTKRLLKEEDKNIINLKKALQIKG</sequence>
<evidence type="ECO:0000256" key="4">
    <source>
        <dbReference type="ARBA" id="ARBA00022807"/>
    </source>
</evidence>
<evidence type="ECO:0000313" key="8">
    <source>
        <dbReference type="EMBL" id="SEM29520.1"/>
    </source>
</evidence>